<accession>A0ACB5SUA4</accession>
<dbReference type="EMBL" id="BSXS01000587">
    <property type="protein sequence ID" value="GME73071.1"/>
    <property type="molecule type" value="Genomic_DNA"/>
</dbReference>
<gene>
    <name evidence="1" type="ORF">Amon02_000124800</name>
</gene>
<dbReference type="Proteomes" id="UP001165064">
    <property type="component" value="Unassembled WGS sequence"/>
</dbReference>
<keyword evidence="2" id="KW-1185">Reference proteome</keyword>
<protein>
    <submittedName>
        <fullName evidence="1">Unnamed protein product</fullName>
    </submittedName>
</protein>
<reference evidence="1" key="1">
    <citation type="submission" date="2023-04" db="EMBL/GenBank/DDBJ databases">
        <title>Ambrosiozyma monospora NBRC 10751.</title>
        <authorList>
            <person name="Ichikawa N."/>
            <person name="Sato H."/>
            <person name="Tonouchi N."/>
        </authorList>
    </citation>
    <scope>NUCLEOTIDE SEQUENCE</scope>
    <source>
        <strain evidence="1">NBRC 10751</strain>
    </source>
</reference>
<name>A0ACB5SUA4_AMBMO</name>
<sequence length="491" mass="54554">MDYYIISGNLGHCQKIKLTKSDEKGVILNRNIHVLGEKIEIGNTYIYFIDDNLQIPQKLENTIPANVQCSRTIQLLDHFNLLKFKSNKDLGYTVFLPDHEAWIDLDLTLDYLLNNLRDLEKVVKGMIFNGLIYDDFIGKTTLSNLNGEPATLKRNVGDSHIIVNNGDDTLPISFDSEILFKDGVAYPVDTVIFPDSLEITMDDLLDTIDASEFIKILQLLGLDKLIKNDHYSFLVPTTGSLLIENITSTFPDLNYLKKFAALHILPGESLDKVLSCEEEIPTFLNDTHLSCRKLASGDLMLQVLEGNDHEVRITRKGFTTAKFKPTKSGLLLIDKPINPSWLDQPNGPIHLHLPFVAILIGVVIGMLLLSLILSCCFVYAIGGKRVDDENTPDNTTASEQTPLLIEGTSGTNGGSGEVSRPMLIRPSYNSTSKSHLSVKSNKSSKSTKSNKQQVAFSANYSEHSSREPIDLPAAHQNNLAQQNGFSRDPLL</sequence>
<evidence type="ECO:0000313" key="2">
    <source>
        <dbReference type="Proteomes" id="UP001165064"/>
    </source>
</evidence>
<comment type="caution">
    <text evidence="1">The sequence shown here is derived from an EMBL/GenBank/DDBJ whole genome shotgun (WGS) entry which is preliminary data.</text>
</comment>
<organism evidence="1 2">
    <name type="scientific">Ambrosiozyma monospora</name>
    <name type="common">Yeast</name>
    <name type="synonym">Endomycopsis monosporus</name>
    <dbReference type="NCBI Taxonomy" id="43982"/>
    <lineage>
        <taxon>Eukaryota</taxon>
        <taxon>Fungi</taxon>
        <taxon>Dikarya</taxon>
        <taxon>Ascomycota</taxon>
        <taxon>Saccharomycotina</taxon>
        <taxon>Pichiomycetes</taxon>
        <taxon>Pichiales</taxon>
        <taxon>Pichiaceae</taxon>
        <taxon>Ambrosiozyma</taxon>
    </lineage>
</organism>
<evidence type="ECO:0000313" key="1">
    <source>
        <dbReference type="EMBL" id="GME73071.1"/>
    </source>
</evidence>
<proteinExistence type="predicted"/>